<dbReference type="AlphaFoldDB" id="A0A6C0PAI5"/>
<dbReference type="EMBL" id="CP048286">
    <property type="protein sequence ID" value="QHW35391.1"/>
    <property type="molecule type" value="Genomic_DNA"/>
</dbReference>
<dbReference type="InterPro" id="IPR036582">
    <property type="entry name" value="Mao_N_sf"/>
</dbReference>
<evidence type="ECO:0000313" key="3">
    <source>
        <dbReference type="EMBL" id="QHW35391.1"/>
    </source>
</evidence>
<dbReference type="Proteomes" id="UP000479114">
    <property type="component" value="Chromosome"/>
</dbReference>
<dbReference type="PROSITE" id="PS51257">
    <property type="entry name" value="PROKAR_LIPOPROTEIN"/>
    <property type="match status" value="1"/>
</dbReference>
<feature type="signal peptide" evidence="1">
    <location>
        <begin position="1"/>
        <end position="23"/>
    </location>
</feature>
<dbReference type="KEGG" id="prz:GZH47_31010"/>
<organism evidence="3 4">
    <name type="scientific">Paenibacillus rhizovicinus</name>
    <dbReference type="NCBI Taxonomy" id="2704463"/>
    <lineage>
        <taxon>Bacteria</taxon>
        <taxon>Bacillati</taxon>
        <taxon>Bacillota</taxon>
        <taxon>Bacilli</taxon>
        <taxon>Bacillales</taxon>
        <taxon>Paenibacillaceae</taxon>
        <taxon>Paenibacillus</taxon>
    </lineage>
</organism>
<evidence type="ECO:0000256" key="1">
    <source>
        <dbReference type="SAM" id="SignalP"/>
    </source>
</evidence>
<sequence>MLKYFASAALAGCVLLSCSSAYAALYVNGSVKQEDAITLDGRTLVKLRALTDPSWLVFAYDVKTHIVMAHTKDKSRFLQLRVGEKTALVNGKQVMLDVPAVNRNGFTYVPLRFVSEALGVYIVNDAKEKRVIVRTPAGQEAYNTLLSGDLAEARRIAINLTRVTDGTPPSIGSDVEGWHSTTYTFPEGQALRFTVEMLGATSYYEMNEEGLPVLRWSAYPDKQQEWGKKPEFGASVYFADEFMGGLLEYGKRDAAGKTVQNWRIYDTDNPQGWNIMPIDGEKRVDARP</sequence>
<keyword evidence="4" id="KW-1185">Reference proteome</keyword>
<proteinExistence type="predicted"/>
<gene>
    <name evidence="3" type="ORF">GZH47_31010</name>
</gene>
<name>A0A6C0PAI5_9BACL</name>
<dbReference type="Pfam" id="PF07833">
    <property type="entry name" value="Cu_amine_oxidN1"/>
    <property type="match status" value="1"/>
</dbReference>
<evidence type="ECO:0000259" key="2">
    <source>
        <dbReference type="Pfam" id="PF07833"/>
    </source>
</evidence>
<dbReference type="RefSeq" id="WP_162645539.1">
    <property type="nucleotide sequence ID" value="NZ_CP048286.1"/>
</dbReference>
<dbReference type="SUPFAM" id="SSF55383">
    <property type="entry name" value="Copper amine oxidase, domain N"/>
    <property type="match status" value="1"/>
</dbReference>
<evidence type="ECO:0000313" key="4">
    <source>
        <dbReference type="Proteomes" id="UP000479114"/>
    </source>
</evidence>
<feature type="chain" id="PRO_5025463377" evidence="1">
    <location>
        <begin position="24"/>
        <end position="288"/>
    </location>
</feature>
<accession>A0A6C0PAI5</accession>
<dbReference type="InterPro" id="IPR012854">
    <property type="entry name" value="Cu_amine_oxidase-like_N"/>
</dbReference>
<protein>
    <submittedName>
        <fullName evidence="3">Copper amine oxidase N-terminal domain-containing protein</fullName>
    </submittedName>
</protein>
<reference evidence="3 4" key="1">
    <citation type="submission" date="2020-02" db="EMBL/GenBank/DDBJ databases">
        <title>Paenibacillus sp. nov., isolated from rhizosphere soil of tomato.</title>
        <authorList>
            <person name="Weon H.-Y."/>
            <person name="Lee S.A."/>
        </authorList>
    </citation>
    <scope>NUCLEOTIDE SEQUENCE [LARGE SCALE GENOMIC DNA]</scope>
    <source>
        <strain evidence="3 4">14171R-81</strain>
    </source>
</reference>
<feature type="domain" description="Copper amine oxidase-like N-terminal" evidence="2">
    <location>
        <begin position="27"/>
        <end position="133"/>
    </location>
</feature>
<dbReference type="Gene3D" id="3.30.457.10">
    <property type="entry name" value="Copper amine oxidase-like, N-terminal domain"/>
    <property type="match status" value="1"/>
</dbReference>
<keyword evidence="1" id="KW-0732">Signal</keyword>